<gene>
    <name evidence="10" type="ORF">OFUS_LOCUS4357</name>
</gene>
<proteinExistence type="inferred from homology"/>
<dbReference type="PROSITE" id="PS50920">
    <property type="entry name" value="SOLCAR"/>
    <property type="match status" value="3"/>
</dbReference>
<dbReference type="PANTHER" id="PTHR24089">
    <property type="entry name" value="SOLUTE CARRIER FAMILY 25"/>
    <property type="match status" value="1"/>
</dbReference>
<dbReference type="GO" id="GO:0055085">
    <property type="term" value="P:transmembrane transport"/>
    <property type="evidence" value="ECO:0007669"/>
    <property type="project" value="InterPro"/>
</dbReference>
<dbReference type="GO" id="GO:0005743">
    <property type="term" value="C:mitochondrial inner membrane"/>
    <property type="evidence" value="ECO:0007669"/>
    <property type="project" value="UniProtKB-SubCell"/>
</dbReference>
<dbReference type="PRINTS" id="PR00926">
    <property type="entry name" value="MITOCARRIER"/>
</dbReference>
<name>A0A8J1TH57_OWEFU</name>
<accession>A0A8J1TH57</accession>
<comment type="caution">
    <text evidence="10">The sequence shown here is derived from an EMBL/GenBank/DDBJ whole genome shotgun (WGS) entry which is preliminary data.</text>
</comment>
<dbReference type="OrthoDB" id="270584at2759"/>
<keyword evidence="6" id="KW-0999">Mitochondrion inner membrane</keyword>
<evidence type="ECO:0000256" key="6">
    <source>
        <dbReference type="ARBA" id="ARBA00022792"/>
    </source>
</evidence>
<dbReference type="InterPro" id="IPR023395">
    <property type="entry name" value="MCP_dom_sf"/>
</dbReference>
<comment type="subcellular location">
    <subcellularLocation>
        <location evidence="1">Mitochondrion inner membrane</location>
        <topology evidence="1">Multi-pass membrane protein</topology>
    </subcellularLocation>
</comment>
<keyword evidence="3 9" id="KW-0813">Transport</keyword>
<evidence type="ECO:0000256" key="1">
    <source>
        <dbReference type="ARBA" id="ARBA00004448"/>
    </source>
</evidence>
<keyword evidence="7" id="KW-0496">Mitochondrion</keyword>
<keyword evidence="5" id="KW-0677">Repeat</keyword>
<dbReference type="InterPro" id="IPR002167">
    <property type="entry name" value="GDC-like"/>
</dbReference>
<protein>
    <submittedName>
        <fullName evidence="10">Uncharacterized protein</fullName>
    </submittedName>
</protein>
<reference evidence="10" key="1">
    <citation type="submission" date="2022-03" db="EMBL/GenBank/DDBJ databases">
        <authorList>
            <person name="Martin C."/>
        </authorList>
    </citation>
    <scope>NUCLEOTIDE SEQUENCE</scope>
</reference>
<dbReference type="SUPFAM" id="SSF103506">
    <property type="entry name" value="Mitochondrial carrier"/>
    <property type="match status" value="1"/>
</dbReference>
<dbReference type="Pfam" id="PF00153">
    <property type="entry name" value="Mito_carr"/>
    <property type="match status" value="3"/>
</dbReference>
<evidence type="ECO:0000256" key="4">
    <source>
        <dbReference type="ARBA" id="ARBA00022692"/>
    </source>
</evidence>
<dbReference type="AlphaFoldDB" id="A0A8J1TH57"/>
<keyword evidence="4 9" id="KW-0812">Transmembrane</keyword>
<comment type="similarity">
    <text evidence="2 9">Belongs to the mitochondrial carrier (TC 2.A.29) family.</text>
</comment>
<evidence type="ECO:0000256" key="5">
    <source>
        <dbReference type="ARBA" id="ARBA00022737"/>
    </source>
</evidence>
<evidence type="ECO:0000256" key="3">
    <source>
        <dbReference type="ARBA" id="ARBA00022448"/>
    </source>
</evidence>
<dbReference type="Gene3D" id="1.50.40.10">
    <property type="entry name" value="Mitochondrial carrier domain"/>
    <property type="match status" value="1"/>
</dbReference>
<keyword evidence="11" id="KW-1185">Reference proteome</keyword>
<evidence type="ECO:0000313" key="11">
    <source>
        <dbReference type="Proteomes" id="UP000749559"/>
    </source>
</evidence>
<evidence type="ECO:0000256" key="8">
    <source>
        <dbReference type="ARBA" id="ARBA00023136"/>
    </source>
</evidence>
<evidence type="ECO:0000313" key="10">
    <source>
        <dbReference type="EMBL" id="CAH1777300.1"/>
    </source>
</evidence>
<dbReference type="PRINTS" id="PR00928">
    <property type="entry name" value="GRAVESDC"/>
</dbReference>
<dbReference type="EMBL" id="CAIIXF020000002">
    <property type="protein sequence ID" value="CAH1777300.1"/>
    <property type="molecule type" value="Genomic_DNA"/>
</dbReference>
<dbReference type="Proteomes" id="UP000749559">
    <property type="component" value="Unassembled WGS sequence"/>
</dbReference>
<evidence type="ECO:0000256" key="7">
    <source>
        <dbReference type="ARBA" id="ARBA00023128"/>
    </source>
</evidence>
<sequence length="340" mass="37586">MRSKKDHRITFSQSFICGAFAGVSSRTLTAPLDVVKILSQVGTLTTKRGFLRTFPNLYKQEGLGAFWKGNLVGCLRLLPYSAIQFAAFQKIKLLLANDQGRLSPFSAMIAGSSAGIIATVAIYPTDMVKTRLIVQTMNRNVAPYQGIIDAFRVIYAREGIAAFYKGMSTSILGVVPFAGATFVTYELLDRLWHVSRSQLSPLQHFINGSVASAVALTASFPFDTIRKKLQAHSTVLPDRGGVNVEFDGMVDAFRQTVRRNGIFGLWSGWIPAVIKIVPYGGLMFVTFEASKRYCLYYNGYTESPLTLHLKSGVDQSLTPGKLKYTMEMQEKYPEDLAKGK</sequence>
<evidence type="ECO:0000256" key="9">
    <source>
        <dbReference type="RuleBase" id="RU000488"/>
    </source>
</evidence>
<dbReference type="InterPro" id="IPR002067">
    <property type="entry name" value="MCP"/>
</dbReference>
<dbReference type="InterPro" id="IPR018108">
    <property type="entry name" value="MCP_transmembrane"/>
</dbReference>
<organism evidence="10 11">
    <name type="scientific">Owenia fusiformis</name>
    <name type="common">Polychaete worm</name>
    <dbReference type="NCBI Taxonomy" id="6347"/>
    <lineage>
        <taxon>Eukaryota</taxon>
        <taxon>Metazoa</taxon>
        <taxon>Spiralia</taxon>
        <taxon>Lophotrochozoa</taxon>
        <taxon>Annelida</taxon>
        <taxon>Polychaeta</taxon>
        <taxon>Sedentaria</taxon>
        <taxon>Canalipalpata</taxon>
        <taxon>Sabellida</taxon>
        <taxon>Oweniida</taxon>
        <taxon>Oweniidae</taxon>
        <taxon>Owenia</taxon>
    </lineage>
</organism>
<keyword evidence="8" id="KW-0472">Membrane</keyword>
<evidence type="ECO:0000256" key="2">
    <source>
        <dbReference type="ARBA" id="ARBA00006375"/>
    </source>
</evidence>